<evidence type="ECO:0000259" key="5">
    <source>
        <dbReference type="PROSITE" id="PS50977"/>
    </source>
</evidence>
<feature type="DNA-binding region" description="H-T-H motif" evidence="4">
    <location>
        <begin position="33"/>
        <end position="52"/>
    </location>
</feature>
<evidence type="ECO:0000256" key="2">
    <source>
        <dbReference type="ARBA" id="ARBA00023125"/>
    </source>
</evidence>
<evidence type="ECO:0000313" key="7">
    <source>
        <dbReference type="Proteomes" id="UP000449846"/>
    </source>
</evidence>
<name>A0A844HM33_9RHOB</name>
<reference evidence="6 7" key="1">
    <citation type="submission" date="2019-11" db="EMBL/GenBank/DDBJ databases">
        <authorList>
            <person name="Dong K."/>
        </authorList>
    </citation>
    <scope>NUCLEOTIDE SEQUENCE [LARGE SCALE GENOMIC DNA]</scope>
    <source>
        <strain evidence="6 7">NBRC 112902</strain>
    </source>
</reference>
<evidence type="ECO:0000313" key="6">
    <source>
        <dbReference type="EMBL" id="MTH60139.1"/>
    </source>
</evidence>
<proteinExistence type="predicted"/>
<dbReference type="Gene3D" id="1.10.357.10">
    <property type="entry name" value="Tetracycline Repressor, domain 2"/>
    <property type="match status" value="1"/>
</dbReference>
<dbReference type="RefSeq" id="WP_155040079.1">
    <property type="nucleotide sequence ID" value="NZ_WMIG01000006.1"/>
</dbReference>
<keyword evidence="3" id="KW-0804">Transcription</keyword>
<evidence type="ECO:0000256" key="3">
    <source>
        <dbReference type="ARBA" id="ARBA00023163"/>
    </source>
</evidence>
<dbReference type="Pfam" id="PF00440">
    <property type="entry name" value="TetR_N"/>
    <property type="match status" value="1"/>
</dbReference>
<dbReference type="GO" id="GO:0003700">
    <property type="term" value="F:DNA-binding transcription factor activity"/>
    <property type="evidence" value="ECO:0007669"/>
    <property type="project" value="TreeGrafter"/>
</dbReference>
<evidence type="ECO:0000256" key="4">
    <source>
        <dbReference type="PROSITE-ProRule" id="PRU00335"/>
    </source>
</evidence>
<dbReference type="InterPro" id="IPR009057">
    <property type="entry name" value="Homeodomain-like_sf"/>
</dbReference>
<comment type="caution">
    <text evidence="6">The sequence shown here is derived from an EMBL/GenBank/DDBJ whole genome shotgun (WGS) entry which is preliminary data.</text>
</comment>
<feature type="domain" description="HTH tetR-type" evidence="5">
    <location>
        <begin position="10"/>
        <end position="70"/>
    </location>
</feature>
<gene>
    <name evidence="6" type="ORF">GL300_13065</name>
</gene>
<dbReference type="Proteomes" id="UP000449846">
    <property type="component" value="Unassembled WGS sequence"/>
</dbReference>
<protein>
    <submittedName>
        <fullName evidence="6">TetR family transcriptional regulator</fullName>
    </submittedName>
</protein>
<evidence type="ECO:0000256" key="1">
    <source>
        <dbReference type="ARBA" id="ARBA00023015"/>
    </source>
</evidence>
<dbReference type="InterPro" id="IPR001647">
    <property type="entry name" value="HTH_TetR"/>
</dbReference>
<dbReference type="GO" id="GO:0000976">
    <property type="term" value="F:transcription cis-regulatory region binding"/>
    <property type="evidence" value="ECO:0007669"/>
    <property type="project" value="TreeGrafter"/>
</dbReference>
<sequence>MTGLRERQKADRNRRILEAASTLFGQMGYEAARIDTIAEVAEVSVGTLYNYFENKADLLLAIVSMEVEEVLAQGEVVVARPPETAIQAMSVLIRTYYDHSLVYLTKAMWRSAMAMTIQQPEAPFSRRYRELDAALAAQVCRLIATLQTRGDVRQGIGATALGEMAFNDLNALFTEFILDEDQPLAQLRARLDAHLSAFTTLIAT</sequence>
<dbReference type="PANTHER" id="PTHR30055">
    <property type="entry name" value="HTH-TYPE TRANSCRIPTIONAL REGULATOR RUTR"/>
    <property type="match status" value="1"/>
</dbReference>
<dbReference type="PROSITE" id="PS50977">
    <property type="entry name" value="HTH_TETR_2"/>
    <property type="match status" value="1"/>
</dbReference>
<organism evidence="6 7">
    <name type="scientific">Paracoccus litorisediminis</name>
    <dbReference type="NCBI Taxonomy" id="2006130"/>
    <lineage>
        <taxon>Bacteria</taxon>
        <taxon>Pseudomonadati</taxon>
        <taxon>Pseudomonadota</taxon>
        <taxon>Alphaproteobacteria</taxon>
        <taxon>Rhodobacterales</taxon>
        <taxon>Paracoccaceae</taxon>
        <taxon>Paracoccus</taxon>
    </lineage>
</organism>
<dbReference type="OrthoDB" id="7185252at2"/>
<dbReference type="PRINTS" id="PR00455">
    <property type="entry name" value="HTHTETR"/>
</dbReference>
<dbReference type="AlphaFoldDB" id="A0A844HM33"/>
<dbReference type="EMBL" id="WMIG01000006">
    <property type="protein sequence ID" value="MTH60139.1"/>
    <property type="molecule type" value="Genomic_DNA"/>
</dbReference>
<dbReference type="PANTHER" id="PTHR30055:SF234">
    <property type="entry name" value="HTH-TYPE TRANSCRIPTIONAL REGULATOR BETI"/>
    <property type="match status" value="1"/>
</dbReference>
<dbReference type="SUPFAM" id="SSF46689">
    <property type="entry name" value="Homeodomain-like"/>
    <property type="match status" value="1"/>
</dbReference>
<keyword evidence="1" id="KW-0805">Transcription regulation</keyword>
<accession>A0A844HM33</accession>
<keyword evidence="7" id="KW-1185">Reference proteome</keyword>
<keyword evidence="2 4" id="KW-0238">DNA-binding</keyword>
<dbReference type="InterPro" id="IPR050109">
    <property type="entry name" value="HTH-type_TetR-like_transc_reg"/>
</dbReference>